<name>A0A9P3LET2_9APHY</name>
<evidence type="ECO:0000313" key="1">
    <source>
        <dbReference type="EMBL" id="GJE91317.1"/>
    </source>
</evidence>
<protein>
    <submittedName>
        <fullName evidence="1">Uncharacterized protein</fullName>
    </submittedName>
</protein>
<sequence length="118" mass="12633">MAHEGRRDRAGVHDSIDVGCERRALTTARTHGRSRVHACPTSTHSRLARTDRAANACSRCPAKSAPSTSVASVSSNVRACGRPPRSRRASGLPIASSRECAFRAVELPGTREISARSR</sequence>
<organism evidence="1 2">
    <name type="scientific">Phanerochaete sordida</name>
    <dbReference type="NCBI Taxonomy" id="48140"/>
    <lineage>
        <taxon>Eukaryota</taxon>
        <taxon>Fungi</taxon>
        <taxon>Dikarya</taxon>
        <taxon>Basidiomycota</taxon>
        <taxon>Agaricomycotina</taxon>
        <taxon>Agaricomycetes</taxon>
        <taxon>Polyporales</taxon>
        <taxon>Phanerochaetaceae</taxon>
        <taxon>Phanerochaete</taxon>
    </lineage>
</organism>
<dbReference type="Proteomes" id="UP000703269">
    <property type="component" value="Unassembled WGS sequence"/>
</dbReference>
<evidence type="ECO:0000313" key="2">
    <source>
        <dbReference type="Proteomes" id="UP000703269"/>
    </source>
</evidence>
<dbReference type="EMBL" id="BPQB01000020">
    <property type="protein sequence ID" value="GJE91317.1"/>
    <property type="molecule type" value="Genomic_DNA"/>
</dbReference>
<accession>A0A9P3LET2</accession>
<dbReference type="AlphaFoldDB" id="A0A9P3LET2"/>
<proteinExistence type="predicted"/>
<gene>
    <name evidence="1" type="ORF">PsYK624_074660</name>
</gene>
<keyword evidence="2" id="KW-1185">Reference proteome</keyword>
<reference evidence="1 2" key="1">
    <citation type="submission" date="2021-08" db="EMBL/GenBank/DDBJ databases">
        <title>Draft Genome Sequence of Phanerochaete sordida strain YK-624.</title>
        <authorList>
            <person name="Mori T."/>
            <person name="Dohra H."/>
            <person name="Suzuki T."/>
            <person name="Kawagishi H."/>
            <person name="Hirai H."/>
        </authorList>
    </citation>
    <scope>NUCLEOTIDE SEQUENCE [LARGE SCALE GENOMIC DNA]</scope>
    <source>
        <strain evidence="1 2">YK-624</strain>
    </source>
</reference>
<comment type="caution">
    <text evidence="1">The sequence shown here is derived from an EMBL/GenBank/DDBJ whole genome shotgun (WGS) entry which is preliminary data.</text>
</comment>